<dbReference type="PANTHER" id="PTHR36922:SF1">
    <property type="entry name" value="DUF1993 DOMAIN-CONTAINING PROTEIN"/>
    <property type="match status" value="1"/>
</dbReference>
<protein>
    <submittedName>
        <fullName evidence="1">DUF1993 domain-containing protein</fullName>
    </submittedName>
</protein>
<proteinExistence type="predicted"/>
<dbReference type="RefSeq" id="WP_143486561.1">
    <property type="nucleotide sequence ID" value="NZ_VJOY01000001.1"/>
</dbReference>
<gene>
    <name evidence="1" type="ORF">FM069_01940</name>
</gene>
<dbReference type="SUPFAM" id="SSF109854">
    <property type="entry name" value="DinB/YfiT-like putative metalloenzymes"/>
    <property type="match status" value="1"/>
</dbReference>
<name>A0A553H524_9PSED</name>
<dbReference type="PANTHER" id="PTHR36922">
    <property type="entry name" value="BLL2446 PROTEIN"/>
    <property type="match status" value="1"/>
</dbReference>
<dbReference type="Pfam" id="PF09351">
    <property type="entry name" value="DUF1993"/>
    <property type="match status" value="1"/>
</dbReference>
<sequence>MSLSMYPASIPVFVRMLRNLSALLAKAEAHAQARKIDPAVFLQARLAPDMYPLVRQVQVATDLAKGCAARLTGSEAPRYADTETTFAELQARLQRVTDYLEGIEPSQVDGTEEREIVLEFPGVRLEYKGQGYLLNFAMPNFYFHVTTAYAILRHLGVEIGKVDFVGRE</sequence>
<evidence type="ECO:0000313" key="1">
    <source>
        <dbReference type="EMBL" id="TRX76804.1"/>
    </source>
</evidence>
<dbReference type="OrthoDB" id="338237at2"/>
<dbReference type="AlphaFoldDB" id="A0A553H524"/>
<organism evidence="1 2">
    <name type="scientific">Pseudomonas mangiferae</name>
    <dbReference type="NCBI Taxonomy" id="2593654"/>
    <lineage>
        <taxon>Bacteria</taxon>
        <taxon>Pseudomonadati</taxon>
        <taxon>Pseudomonadota</taxon>
        <taxon>Gammaproteobacteria</taxon>
        <taxon>Pseudomonadales</taxon>
        <taxon>Pseudomonadaceae</taxon>
        <taxon>Pseudomonas</taxon>
    </lineage>
</organism>
<reference evidence="1 2" key="1">
    <citation type="submission" date="2019-07" db="EMBL/GenBank/DDBJ databases">
        <title>Pseudomonas mangiferae sp. nov., isolated from bark of mango tree in Thailand.</title>
        <authorList>
            <person name="Srisuk N."/>
            <person name="Anurat P."/>
        </authorList>
    </citation>
    <scope>NUCLEOTIDE SEQUENCE [LARGE SCALE GENOMIC DNA]</scope>
    <source>
        <strain evidence="1 2">DMKU_BBB3-04</strain>
    </source>
</reference>
<dbReference type="Proteomes" id="UP000315235">
    <property type="component" value="Unassembled WGS sequence"/>
</dbReference>
<comment type="caution">
    <text evidence="1">The sequence shown here is derived from an EMBL/GenBank/DDBJ whole genome shotgun (WGS) entry which is preliminary data.</text>
</comment>
<evidence type="ECO:0000313" key="2">
    <source>
        <dbReference type="Proteomes" id="UP000315235"/>
    </source>
</evidence>
<dbReference type="InterPro" id="IPR018531">
    <property type="entry name" value="DUF1993"/>
</dbReference>
<dbReference type="InterPro" id="IPR034660">
    <property type="entry name" value="DinB/YfiT-like"/>
</dbReference>
<dbReference type="Gene3D" id="1.20.120.450">
    <property type="entry name" value="dinb family like domain"/>
    <property type="match status" value="1"/>
</dbReference>
<keyword evidence="2" id="KW-1185">Reference proteome</keyword>
<accession>A0A553H524</accession>
<dbReference type="EMBL" id="VJOY01000001">
    <property type="protein sequence ID" value="TRX76804.1"/>
    <property type="molecule type" value="Genomic_DNA"/>
</dbReference>